<reference evidence="1 2" key="1">
    <citation type="submission" date="2018-08" db="EMBL/GenBank/DDBJ databases">
        <title>Sequencing the genomes of 1000 actinobacteria strains.</title>
        <authorList>
            <person name="Klenk H.-P."/>
        </authorList>
    </citation>
    <scope>NUCLEOTIDE SEQUENCE [LARGE SCALE GENOMIC DNA]</scope>
    <source>
        <strain evidence="1 2">DSM 43927</strain>
    </source>
</reference>
<dbReference type="EMBL" id="QTTT01000001">
    <property type="protein sequence ID" value="REF00246.1"/>
    <property type="molecule type" value="Genomic_DNA"/>
</dbReference>
<protein>
    <submittedName>
        <fullName evidence="1">Uncharacterized protein</fullName>
    </submittedName>
</protein>
<keyword evidence="2" id="KW-1185">Reference proteome</keyword>
<gene>
    <name evidence="1" type="ORF">DFJ69_5774</name>
</gene>
<comment type="caution">
    <text evidence="1">The sequence shown here is derived from an EMBL/GenBank/DDBJ whole genome shotgun (WGS) entry which is preliminary data.</text>
</comment>
<name>A0A3D9T4S5_9ACTN</name>
<dbReference type="Proteomes" id="UP000256661">
    <property type="component" value="Unassembled WGS sequence"/>
</dbReference>
<proteinExistence type="predicted"/>
<evidence type="ECO:0000313" key="1">
    <source>
        <dbReference type="EMBL" id="REF00246.1"/>
    </source>
</evidence>
<organism evidence="1 2">
    <name type="scientific">Thermomonospora umbrina</name>
    <dbReference type="NCBI Taxonomy" id="111806"/>
    <lineage>
        <taxon>Bacteria</taxon>
        <taxon>Bacillati</taxon>
        <taxon>Actinomycetota</taxon>
        <taxon>Actinomycetes</taxon>
        <taxon>Streptosporangiales</taxon>
        <taxon>Thermomonosporaceae</taxon>
        <taxon>Thermomonospora</taxon>
    </lineage>
</organism>
<accession>A0A3D9T4S5</accession>
<dbReference type="RefSeq" id="WP_147312433.1">
    <property type="nucleotide sequence ID" value="NZ_QTTT01000001.1"/>
</dbReference>
<sequence length="144" mass="15632">MAAETGAARPTPECLNALCRMAASIYERLGDNWQIVYDPEYDDEVSVRTEGSTANSFSEVFSTYQVDAEDPLEVAGLLMSAPALMAEVDALRSGLTALLAEWEQHLAWKPDGASAFDPVEQRKAAVYADHITQVRSLLNGADHG</sequence>
<dbReference type="AlphaFoldDB" id="A0A3D9T4S5"/>
<evidence type="ECO:0000313" key="2">
    <source>
        <dbReference type="Proteomes" id="UP000256661"/>
    </source>
</evidence>